<dbReference type="EMBL" id="KZ826332">
    <property type="protein sequence ID" value="PYI08730.1"/>
    <property type="molecule type" value="Genomic_DNA"/>
</dbReference>
<keyword evidence="2" id="KW-1185">Reference proteome</keyword>
<dbReference type="VEuPathDB" id="FungiDB:BO78DRAFT_416329"/>
<evidence type="ECO:0000313" key="2">
    <source>
        <dbReference type="Proteomes" id="UP000248423"/>
    </source>
</evidence>
<dbReference type="Proteomes" id="UP000248423">
    <property type="component" value="Unassembled WGS sequence"/>
</dbReference>
<dbReference type="AlphaFoldDB" id="A0A319EGL2"/>
<dbReference type="OrthoDB" id="4177740at2759"/>
<name>A0A319EGL2_ASPSB</name>
<accession>A0A319EGL2</accession>
<organism evidence="1 2">
    <name type="scientific">Aspergillus sclerotiicarbonarius (strain CBS 121057 / IBT 28362)</name>
    <dbReference type="NCBI Taxonomy" id="1448318"/>
    <lineage>
        <taxon>Eukaryota</taxon>
        <taxon>Fungi</taxon>
        <taxon>Dikarya</taxon>
        <taxon>Ascomycota</taxon>
        <taxon>Pezizomycotina</taxon>
        <taxon>Eurotiomycetes</taxon>
        <taxon>Eurotiomycetidae</taxon>
        <taxon>Eurotiales</taxon>
        <taxon>Aspergillaceae</taxon>
        <taxon>Aspergillus</taxon>
        <taxon>Aspergillus subgen. Circumdati</taxon>
    </lineage>
</organism>
<reference evidence="1 2" key="1">
    <citation type="submission" date="2018-02" db="EMBL/GenBank/DDBJ databases">
        <title>The genomes of Aspergillus section Nigri reveals drivers in fungal speciation.</title>
        <authorList>
            <consortium name="DOE Joint Genome Institute"/>
            <person name="Vesth T.C."/>
            <person name="Nybo J."/>
            <person name="Theobald S."/>
            <person name="Brandl J."/>
            <person name="Frisvad J.C."/>
            <person name="Nielsen K.F."/>
            <person name="Lyhne E.K."/>
            <person name="Kogle M.E."/>
            <person name="Kuo A."/>
            <person name="Riley R."/>
            <person name="Clum A."/>
            <person name="Nolan M."/>
            <person name="Lipzen A."/>
            <person name="Salamov A."/>
            <person name="Henrissat B."/>
            <person name="Wiebenga A."/>
            <person name="De vries R.P."/>
            <person name="Grigoriev I.V."/>
            <person name="Mortensen U.H."/>
            <person name="Andersen M.R."/>
            <person name="Baker S.E."/>
        </authorList>
    </citation>
    <scope>NUCLEOTIDE SEQUENCE [LARGE SCALE GENOMIC DNA]</scope>
    <source>
        <strain evidence="1 2">CBS 121057</strain>
    </source>
</reference>
<protein>
    <submittedName>
        <fullName evidence="1">Uncharacterized protein</fullName>
    </submittedName>
</protein>
<gene>
    <name evidence="1" type="ORF">BO78DRAFT_416329</name>
</gene>
<evidence type="ECO:0000313" key="1">
    <source>
        <dbReference type="EMBL" id="PYI08730.1"/>
    </source>
</evidence>
<sequence length="260" mass="29767">MRFLFNHHSSHHNYARQLQIPQVRDKVLKSLNETFDLVMSCKDVCFDTKINSNLPIKCEELRMSPNGSHLDPSLPIFFDPLGADGVPPPHPTHTETQEHLKQINQEWGQEPTIKLTLGDEAYDLIYTIEDVFRVCRRDVSLPPGDPLISLMHHAKWVASDNISPEIIADGFDGAVFRGRRWMPYAAWKARNALILPHTMIAVLNETREEDKLLMKEVRTILAVMITRLEGGSFPHHTAVPVSRAFKLYEFSLLLTSFFDK</sequence>
<proteinExistence type="predicted"/>